<dbReference type="OrthoDB" id="9771071at2"/>
<evidence type="ECO:0000256" key="4">
    <source>
        <dbReference type="SAM" id="SignalP"/>
    </source>
</evidence>
<evidence type="ECO:0000256" key="1">
    <source>
        <dbReference type="ARBA" id="ARBA00004370"/>
    </source>
</evidence>
<dbReference type="GO" id="GO:0008320">
    <property type="term" value="F:protein transmembrane transporter activity"/>
    <property type="evidence" value="ECO:0007669"/>
    <property type="project" value="TreeGrafter"/>
</dbReference>
<comment type="caution">
    <text evidence="6">The sequence shown here is derived from an EMBL/GenBank/DDBJ whole genome shotgun (WGS) entry which is preliminary data.</text>
</comment>
<evidence type="ECO:0000256" key="2">
    <source>
        <dbReference type="ARBA" id="ARBA00023136"/>
    </source>
</evidence>
<dbReference type="Gene3D" id="2.40.160.50">
    <property type="entry name" value="membrane protein fhac: a member of the omp85/tpsb transporter family"/>
    <property type="match status" value="1"/>
</dbReference>
<feature type="region of interest" description="Disordered" evidence="3">
    <location>
        <begin position="38"/>
        <end position="62"/>
    </location>
</feature>
<feature type="domain" description="Bacterial surface antigen (D15)" evidence="5">
    <location>
        <begin position="329"/>
        <end position="480"/>
    </location>
</feature>
<name>A0A2A8D1V4_9BACT</name>
<evidence type="ECO:0000256" key="3">
    <source>
        <dbReference type="SAM" id="MobiDB-lite"/>
    </source>
</evidence>
<feature type="chain" id="PRO_5012676255" description="Bacterial surface antigen (D15) domain-containing protein" evidence="4">
    <location>
        <begin position="33"/>
        <end position="496"/>
    </location>
</feature>
<keyword evidence="2" id="KW-0472">Membrane</keyword>
<dbReference type="GO" id="GO:0046819">
    <property type="term" value="P:protein secretion by the type V secretion system"/>
    <property type="evidence" value="ECO:0007669"/>
    <property type="project" value="TreeGrafter"/>
</dbReference>
<dbReference type="EMBL" id="PDEQ01000001">
    <property type="protein sequence ID" value="PEN14787.1"/>
    <property type="molecule type" value="Genomic_DNA"/>
</dbReference>
<organism evidence="6 7">
    <name type="scientific">Longibacter salinarum</name>
    <dbReference type="NCBI Taxonomy" id="1850348"/>
    <lineage>
        <taxon>Bacteria</taxon>
        <taxon>Pseudomonadati</taxon>
        <taxon>Rhodothermota</taxon>
        <taxon>Rhodothermia</taxon>
        <taxon>Rhodothermales</taxon>
        <taxon>Salisaetaceae</taxon>
        <taxon>Longibacter</taxon>
    </lineage>
</organism>
<dbReference type="Pfam" id="PF01103">
    <property type="entry name" value="Omp85"/>
    <property type="match status" value="1"/>
</dbReference>
<accession>A0A2A8D1V4</accession>
<dbReference type="GO" id="GO:0019867">
    <property type="term" value="C:outer membrane"/>
    <property type="evidence" value="ECO:0007669"/>
    <property type="project" value="InterPro"/>
</dbReference>
<evidence type="ECO:0000313" key="6">
    <source>
        <dbReference type="EMBL" id="PEN14787.1"/>
    </source>
</evidence>
<dbReference type="Proteomes" id="UP000220102">
    <property type="component" value="Unassembled WGS sequence"/>
</dbReference>
<keyword evidence="7" id="KW-1185">Reference proteome</keyword>
<feature type="signal peptide" evidence="4">
    <location>
        <begin position="1"/>
        <end position="32"/>
    </location>
</feature>
<dbReference type="InterPro" id="IPR000184">
    <property type="entry name" value="Bac_surfAg_D15"/>
</dbReference>
<dbReference type="InterPro" id="IPR051544">
    <property type="entry name" value="TPS_OM_transporter"/>
</dbReference>
<dbReference type="PANTHER" id="PTHR34597">
    <property type="entry name" value="SLR1661 PROTEIN"/>
    <property type="match status" value="1"/>
</dbReference>
<reference evidence="6 7" key="1">
    <citation type="submission" date="2017-10" db="EMBL/GenBank/DDBJ databases">
        <title>Draft genome of Longibacter Salinarum.</title>
        <authorList>
            <person name="Goh K.M."/>
            <person name="Shamsir M.S."/>
            <person name="Lim S.W."/>
        </authorList>
    </citation>
    <scope>NUCLEOTIDE SEQUENCE [LARGE SCALE GENOMIC DNA]</scope>
    <source>
        <strain evidence="6 7">KCTC 52045</strain>
    </source>
</reference>
<gene>
    <name evidence="6" type="ORF">CRI94_00380</name>
</gene>
<sequence length="496" mass="54895">MRATLSPPSRWAWMACVVCTLFAYIVSSPARAQSQADDRGSLDQWVPPAAPVVTPSPDTTAGTVLEEEDLPDVQTDAAESPVFVESGDSTRAARWRALREKKARTMEPPKPSLAARVISFFERNRSLVLSDRLVLDIPNTELFGIQPVLGGLQGEAGLTAGLYYPLPVLNGPGRHSHVQVLGSLRRYWGTELIGGLEHGPWIGYGFARYSHRASESFYGIGPNTEVENRSLYQYDQGIVGGLAGYSIGDRMLVGGHLSYSVDQVGPGLDDSAPDVSTAFWEAPPPGVRMATDYGIGGIFAEYDSRNASFNRTYGRRFAPTEARLRGISLDATDGYYMSASLTHHQDLSMREYSYSRLTLDAQQYFTLEHGMQRGLAFRQFLSITESPNGQTIPFYRMQSIGGSTSLRGFTGGRFRDRNVMLSTAEVRCRIWHRLDMALFTDVGQVFSRTEEIRLQDMKVGYGVGFRFRSSQGVVARFEIARSVEGFSTYLKFGSIL</sequence>
<protein>
    <recommendedName>
        <fullName evidence="5">Bacterial surface antigen (D15) domain-containing protein</fullName>
    </recommendedName>
</protein>
<keyword evidence="4" id="KW-0732">Signal</keyword>
<dbReference type="AlphaFoldDB" id="A0A2A8D1V4"/>
<evidence type="ECO:0000259" key="5">
    <source>
        <dbReference type="Pfam" id="PF01103"/>
    </source>
</evidence>
<proteinExistence type="predicted"/>
<comment type="subcellular location">
    <subcellularLocation>
        <location evidence="1">Membrane</location>
    </subcellularLocation>
</comment>
<dbReference type="GO" id="GO:0098046">
    <property type="term" value="C:type V protein secretion system complex"/>
    <property type="evidence" value="ECO:0007669"/>
    <property type="project" value="TreeGrafter"/>
</dbReference>
<dbReference type="RefSeq" id="WP_098073682.1">
    <property type="nucleotide sequence ID" value="NZ_PDEQ01000001.1"/>
</dbReference>
<feature type="compositionally biased region" description="Low complexity" evidence="3">
    <location>
        <begin position="51"/>
        <end position="61"/>
    </location>
</feature>
<evidence type="ECO:0000313" key="7">
    <source>
        <dbReference type="Proteomes" id="UP000220102"/>
    </source>
</evidence>
<dbReference type="PANTHER" id="PTHR34597:SF3">
    <property type="entry name" value="OUTER MEMBRANE TRANSPORTER CDIB"/>
    <property type="match status" value="1"/>
</dbReference>